<protein>
    <recommendedName>
        <fullName evidence="10">PHD finger family protein</fullName>
    </recommendedName>
</protein>
<evidence type="ECO:0008006" key="10">
    <source>
        <dbReference type="Google" id="ProtNLM"/>
    </source>
</evidence>
<dbReference type="PROSITE" id="PS01359">
    <property type="entry name" value="ZF_PHD_1"/>
    <property type="match status" value="1"/>
</dbReference>
<dbReference type="InterPro" id="IPR001965">
    <property type="entry name" value="Znf_PHD"/>
</dbReference>
<dbReference type="SUPFAM" id="SSF82199">
    <property type="entry name" value="SET domain"/>
    <property type="match status" value="1"/>
</dbReference>
<dbReference type="Proteomes" id="UP000807159">
    <property type="component" value="Chromosome 15"/>
</dbReference>
<dbReference type="Gene3D" id="2.170.270.10">
    <property type="entry name" value="SET domain"/>
    <property type="match status" value="2"/>
</dbReference>
<dbReference type="PANTHER" id="PTHR48442:SF1">
    <property type="entry name" value="SET DOMAIN-CONTAINING PROTEIN"/>
    <property type="match status" value="1"/>
</dbReference>
<keyword evidence="4" id="KW-0156">Chromatin regulator</keyword>
<reference evidence="8" key="1">
    <citation type="journal article" date="2021" name="J. Hered.">
        <title>Genome Assembly of Salicaceae Populus deltoides (Eastern Cottonwood) I-69 Based on Nanopore Sequencing and Hi-C Technologies.</title>
        <authorList>
            <person name="Bai S."/>
            <person name="Wu H."/>
            <person name="Zhang J."/>
            <person name="Pan Z."/>
            <person name="Zhao W."/>
            <person name="Li Z."/>
            <person name="Tong C."/>
        </authorList>
    </citation>
    <scope>NUCLEOTIDE SEQUENCE</scope>
    <source>
        <tissue evidence="8">Leaf</tissue>
    </source>
</reference>
<dbReference type="GO" id="GO:0006325">
    <property type="term" value="P:chromatin organization"/>
    <property type="evidence" value="ECO:0007669"/>
    <property type="project" value="UniProtKB-KW"/>
</dbReference>
<evidence type="ECO:0000259" key="6">
    <source>
        <dbReference type="PROSITE" id="PS50016"/>
    </source>
</evidence>
<dbReference type="InterPro" id="IPR001214">
    <property type="entry name" value="SET_dom"/>
</dbReference>
<evidence type="ECO:0000256" key="3">
    <source>
        <dbReference type="ARBA" id="ARBA00022833"/>
    </source>
</evidence>
<comment type="caution">
    <text evidence="8">The sequence shown here is derived from an EMBL/GenBank/DDBJ whole genome shotgun (WGS) entry which is preliminary data.</text>
</comment>
<evidence type="ECO:0000313" key="9">
    <source>
        <dbReference type="Proteomes" id="UP000807159"/>
    </source>
</evidence>
<dbReference type="Pfam" id="PF00628">
    <property type="entry name" value="PHD"/>
    <property type="match status" value="1"/>
</dbReference>
<feature type="domain" description="SET" evidence="7">
    <location>
        <begin position="206"/>
        <end position="297"/>
    </location>
</feature>
<gene>
    <name evidence="8" type="ORF">H0E87_026307</name>
</gene>
<dbReference type="PROSITE" id="PS50280">
    <property type="entry name" value="SET"/>
    <property type="match status" value="1"/>
</dbReference>
<evidence type="ECO:0000313" key="8">
    <source>
        <dbReference type="EMBL" id="KAH8487672.1"/>
    </source>
</evidence>
<dbReference type="InterPro" id="IPR046341">
    <property type="entry name" value="SET_dom_sf"/>
</dbReference>
<dbReference type="SMART" id="SM00249">
    <property type="entry name" value="PHD"/>
    <property type="match status" value="1"/>
</dbReference>
<evidence type="ECO:0000256" key="1">
    <source>
        <dbReference type="ARBA" id="ARBA00022723"/>
    </source>
</evidence>
<proteinExistence type="predicted"/>
<dbReference type="AlphaFoldDB" id="A0A8T2X4L4"/>
<accession>A0A8T2X4L4</accession>
<dbReference type="InterPro" id="IPR019787">
    <property type="entry name" value="Znf_PHD-finger"/>
</dbReference>
<name>A0A8T2X4L4_POPDE</name>
<dbReference type="InterPro" id="IPR019786">
    <property type="entry name" value="Zinc_finger_PHD-type_CS"/>
</dbReference>
<dbReference type="InterPro" id="IPR011011">
    <property type="entry name" value="Znf_FYVE_PHD"/>
</dbReference>
<keyword evidence="1" id="KW-0479">Metal-binding</keyword>
<dbReference type="PROSITE" id="PS50016">
    <property type="entry name" value="ZF_PHD_2"/>
    <property type="match status" value="1"/>
</dbReference>
<dbReference type="SUPFAM" id="SSF57903">
    <property type="entry name" value="FYVE/PHD zinc finger"/>
    <property type="match status" value="1"/>
</dbReference>
<keyword evidence="3" id="KW-0862">Zinc</keyword>
<feature type="domain" description="PHD-type" evidence="6">
    <location>
        <begin position="25"/>
        <end position="75"/>
    </location>
</feature>
<dbReference type="InterPro" id="IPR053114">
    <property type="entry name" value="ATXR5/ATXR6"/>
</dbReference>
<organism evidence="8 9">
    <name type="scientific">Populus deltoides</name>
    <name type="common">Eastern poplar</name>
    <name type="synonym">Eastern cottonwood</name>
    <dbReference type="NCBI Taxonomy" id="3696"/>
    <lineage>
        <taxon>Eukaryota</taxon>
        <taxon>Viridiplantae</taxon>
        <taxon>Streptophyta</taxon>
        <taxon>Embryophyta</taxon>
        <taxon>Tracheophyta</taxon>
        <taxon>Spermatophyta</taxon>
        <taxon>Magnoliopsida</taxon>
        <taxon>eudicotyledons</taxon>
        <taxon>Gunneridae</taxon>
        <taxon>Pentapetalae</taxon>
        <taxon>rosids</taxon>
        <taxon>fabids</taxon>
        <taxon>Malpighiales</taxon>
        <taxon>Salicaceae</taxon>
        <taxon>Saliceae</taxon>
        <taxon>Populus</taxon>
    </lineage>
</organism>
<dbReference type="CDD" id="cd15543">
    <property type="entry name" value="PHD_RSF1"/>
    <property type="match status" value="1"/>
</dbReference>
<dbReference type="InterPro" id="IPR013083">
    <property type="entry name" value="Znf_RING/FYVE/PHD"/>
</dbReference>
<sequence>MALRSKRSQAPKPIFRSKHADDYSGVYCEECGSGESPGELLLCDKCDKGFHLFCLRPILVSVPKGSWFCPSCSKQKMPKSFPLVQTKIIDFFRIKRSTESTQKLSQDIQKKRKRSGSLVMSKKRRKLLPFNPSEDPERRLEQMRSLATALTASGTEFSNELTYRPSMALRSANQPALEKGGMQVLTKEDVETLNLCRRMMNRGEWPPLMVVFDPEEGFTVEADRFIRDLTIITDLVICPDKRGNVARFINGINNHTQEGKKKQNLKCVRYDVNGECRVLLIANRDISKGERNVYTLLYTYFLKHLKAAGLALPGVKTSDSYDANSGLQPRTTKAWSFKAKSSAF</sequence>
<dbReference type="Gene3D" id="3.30.40.10">
    <property type="entry name" value="Zinc/RING finger domain, C3HC4 (zinc finger)"/>
    <property type="match status" value="1"/>
</dbReference>
<dbReference type="GO" id="GO:0008270">
    <property type="term" value="F:zinc ion binding"/>
    <property type="evidence" value="ECO:0007669"/>
    <property type="project" value="UniProtKB-KW"/>
</dbReference>
<keyword evidence="2 5" id="KW-0863">Zinc-finger</keyword>
<dbReference type="EMBL" id="JACEGQ020000015">
    <property type="protein sequence ID" value="KAH8487672.1"/>
    <property type="molecule type" value="Genomic_DNA"/>
</dbReference>
<evidence type="ECO:0000259" key="7">
    <source>
        <dbReference type="PROSITE" id="PS50280"/>
    </source>
</evidence>
<evidence type="ECO:0000256" key="2">
    <source>
        <dbReference type="ARBA" id="ARBA00022771"/>
    </source>
</evidence>
<keyword evidence="9" id="KW-1185">Reference proteome</keyword>
<evidence type="ECO:0000256" key="5">
    <source>
        <dbReference type="PROSITE-ProRule" id="PRU00146"/>
    </source>
</evidence>
<evidence type="ECO:0000256" key="4">
    <source>
        <dbReference type="ARBA" id="ARBA00022853"/>
    </source>
</evidence>
<dbReference type="PANTHER" id="PTHR48442">
    <property type="entry name" value="SET DOMAIN-CONTAINING PROTEIN"/>
    <property type="match status" value="1"/>
</dbReference>